<dbReference type="InterPro" id="IPR035905">
    <property type="entry name" value="Barstar-like_sf"/>
</dbReference>
<evidence type="ECO:0000313" key="4">
    <source>
        <dbReference type="Proteomes" id="UP000323046"/>
    </source>
</evidence>
<dbReference type="OrthoDB" id="8859549at2"/>
<sequence>MWARDGTGADGRAHWLAVAREYARQLAPVRAPTTTYHLDGRHITDEPAFYCALGEAVHGPGGYAGRSPDTLRDMLTDCLRHTTATPSPRTLIWHTAHTARTCLGVTPRTDDRARTFEELLTLLRQTNIEVVLA</sequence>
<evidence type="ECO:0000256" key="1">
    <source>
        <dbReference type="ARBA" id="ARBA00006845"/>
    </source>
</evidence>
<reference evidence="3 4" key="1">
    <citation type="submission" date="2018-05" db="EMBL/GenBank/DDBJ databases">
        <title>Streptomyces venezuelae.</title>
        <authorList>
            <person name="Kim W."/>
            <person name="Lee N."/>
            <person name="Cho B.-K."/>
        </authorList>
    </citation>
    <scope>NUCLEOTIDE SEQUENCE [LARGE SCALE GENOMIC DNA]</scope>
    <source>
        <strain evidence="3 4">ATCC 14583</strain>
    </source>
</reference>
<comment type="similarity">
    <text evidence="1">Belongs to the barstar family.</text>
</comment>
<dbReference type="EMBL" id="CP029193">
    <property type="protein sequence ID" value="QES28819.1"/>
    <property type="molecule type" value="Genomic_DNA"/>
</dbReference>
<name>A0A5P2BKC1_STRVZ</name>
<dbReference type="Gene3D" id="3.30.370.10">
    <property type="entry name" value="Barstar-like"/>
    <property type="match status" value="1"/>
</dbReference>
<proteinExistence type="inferred from homology"/>
<organism evidence="3 4">
    <name type="scientific">Streptomyces venezuelae</name>
    <dbReference type="NCBI Taxonomy" id="54571"/>
    <lineage>
        <taxon>Bacteria</taxon>
        <taxon>Bacillati</taxon>
        <taxon>Actinomycetota</taxon>
        <taxon>Actinomycetes</taxon>
        <taxon>Kitasatosporales</taxon>
        <taxon>Streptomycetaceae</taxon>
        <taxon>Streptomyces</taxon>
    </lineage>
</organism>
<dbReference type="Pfam" id="PF01337">
    <property type="entry name" value="Barstar"/>
    <property type="match status" value="1"/>
</dbReference>
<dbReference type="AlphaFoldDB" id="A0A5P2BKC1"/>
<dbReference type="Proteomes" id="UP000323046">
    <property type="component" value="Chromosome"/>
</dbReference>
<gene>
    <name evidence="3" type="ORF">DEJ47_22400</name>
</gene>
<accession>A0A5P2BKC1</accession>
<protein>
    <recommendedName>
        <fullName evidence="2">Barstar (barnase inhibitor) domain-containing protein</fullName>
    </recommendedName>
</protein>
<dbReference type="SUPFAM" id="SSF52038">
    <property type="entry name" value="Barstar-related"/>
    <property type="match status" value="1"/>
</dbReference>
<keyword evidence="4" id="KW-1185">Reference proteome</keyword>
<dbReference type="RefSeq" id="WP_150171032.1">
    <property type="nucleotide sequence ID" value="NZ_JBIRVH010000002.1"/>
</dbReference>
<evidence type="ECO:0000313" key="3">
    <source>
        <dbReference type="EMBL" id="QES28819.1"/>
    </source>
</evidence>
<feature type="domain" description="Barstar (barnase inhibitor)" evidence="2">
    <location>
        <begin position="35"/>
        <end position="108"/>
    </location>
</feature>
<dbReference type="InterPro" id="IPR000468">
    <property type="entry name" value="Barstar"/>
</dbReference>
<evidence type="ECO:0000259" key="2">
    <source>
        <dbReference type="Pfam" id="PF01337"/>
    </source>
</evidence>